<dbReference type="SUPFAM" id="SSF50475">
    <property type="entry name" value="FMN-binding split barrel"/>
    <property type="match status" value="1"/>
</dbReference>
<accession>A0A507D2C8</accession>
<organism evidence="3 6">
    <name type="scientific">Synchytrium endobioticum</name>
    <dbReference type="NCBI Taxonomy" id="286115"/>
    <lineage>
        <taxon>Eukaryota</taxon>
        <taxon>Fungi</taxon>
        <taxon>Fungi incertae sedis</taxon>
        <taxon>Chytridiomycota</taxon>
        <taxon>Chytridiomycota incertae sedis</taxon>
        <taxon>Chytridiomycetes</taxon>
        <taxon>Synchytriales</taxon>
        <taxon>Synchytriaceae</taxon>
        <taxon>Synchytrium</taxon>
    </lineage>
</organism>
<evidence type="ECO:0000313" key="5">
    <source>
        <dbReference type="Proteomes" id="UP000317494"/>
    </source>
</evidence>
<dbReference type="Gene3D" id="2.30.110.10">
    <property type="entry name" value="Electron Transport, Fmn-binding Protein, Chain A"/>
    <property type="match status" value="1"/>
</dbReference>
<dbReference type="AlphaFoldDB" id="A0A507D2C8"/>
<evidence type="ECO:0000313" key="6">
    <source>
        <dbReference type="Proteomes" id="UP000320475"/>
    </source>
</evidence>
<reference evidence="5 6" key="1">
    <citation type="journal article" date="2019" name="Sci. Rep.">
        <title>Comparative genomics of chytrid fungi reveal insights into the obligate biotrophic and pathogenic lifestyle of Synchytrium endobioticum.</title>
        <authorList>
            <person name="van de Vossenberg B.T.L.H."/>
            <person name="Warris S."/>
            <person name="Nguyen H.D.T."/>
            <person name="van Gent-Pelzer M.P.E."/>
            <person name="Joly D.L."/>
            <person name="van de Geest H.C."/>
            <person name="Bonants P.J.M."/>
            <person name="Smith D.S."/>
            <person name="Levesque C.A."/>
            <person name="van der Lee T.A.J."/>
        </authorList>
    </citation>
    <scope>NUCLEOTIDE SEQUENCE [LARGE SCALE GENOMIC DNA]</scope>
    <source>
        <strain evidence="3 6">LEV6574</strain>
        <strain evidence="4 5">MB42</strain>
    </source>
</reference>
<dbReference type="Proteomes" id="UP000320475">
    <property type="component" value="Unassembled WGS sequence"/>
</dbReference>
<dbReference type="Proteomes" id="UP000317494">
    <property type="component" value="Unassembled WGS sequence"/>
</dbReference>
<evidence type="ECO:0000313" key="4">
    <source>
        <dbReference type="EMBL" id="TPX52029.1"/>
    </source>
</evidence>
<sequence>MESKTTRPVNFGSSGTPAVSSKEEINPEKGDSAKQILKDDATPLHQKLEDVYDLINSIKHAMLTTRSGNHMTGRAMSIREVRPGCDLVFITNNRSGKMKDLLEDPHVCCTFFREKTKEWVSISGTARVENDQSLLMMYWDSSVESWFQNLGNEYDGGPMDPRMSLIMVTADSVHYQFQDKSTPRVVLEKLKATVSGETPNVASIRELNSEELEVGRKMAIQKTIPGTTISRLRHDKQEE</sequence>
<dbReference type="EMBL" id="QEAM01000135">
    <property type="protein sequence ID" value="TPX45623.1"/>
    <property type="molecule type" value="Genomic_DNA"/>
</dbReference>
<dbReference type="Pfam" id="PF16242">
    <property type="entry name" value="Pyrid_ox_like"/>
    <property type="match status" value="1"/>
</dbReference>
<feature type="compositionally biased region" description="Basic and acidic residues" evidence="1">
    <location>
        <begin position="21"/>
        <end position="34"/>
    </location>
</feature>
<evidence type="ECO:0000259" key="2">
    <source>
        <dbReference type="Pfam" id="PF16242"/>
    </source>
</evidence>
<feature type="region of interest" description="Disordered" evidence="1">
    <location>
        <begin position="1"/>
        <end position="34"/>
    </location>
</feature>
<feature type="domain" description="General stress protein FMN-binding split barrel" evidence="2">
    <location>
        <begin position="47"/>
        <end position="200"/>
    </location>
</feature>
<proteinExistence type="predicted"/>
<dbReference type="InterPro" id="IPR038725">
    <property type="entry name" value="YdaG_split_barrel_FMN-bd"/>
</dbReference>
<dbReference type="PANTHER" id="PTHR34818:SF1">
    <property type="entry name" value="PROTEIN BLI-3"/>
    <property type="match status" value="1"/>
</dbReference>
<feature type="compositionally biased region" description="Polar residues" evidence="1">
    <location>
        <begin position="1"/>
        <end position="19"/>
    </location>
</feature>
<dbReference type="InterPro" id="IPR052917">
    <property type="entry name" value="Stress-Dev_Protein"/>
</dbReference>
<dbReference type="PANTHER" id="PTHR34818">
    <property type="entry name" value="PROTEIN BLI-3"/>
    <property type="match status" value="1"/>
</dbReference>
<dbReference type="InterPro" id="IPR012349">
    <property type="entry name" value="Split_barrel_FMN-bd"/>
</dbReference>
<evidence type="ECO:0000256" key="1">
    <source>
        <dbReference type="SAM" id="MobiDB-lite"/>
    </source>
</evidence>
<protein>
    <recommendedName>
        <fullName evidence="2">General stress protein FMN-binding split barrel domain-containing protein</fullName>
    </recommendedName>
</protein>
<name>A0A507D2C8_9FUNG</name>
<dbReference type="STRING" id="286115.A0A507D2C8"/>
<comment type="caution">
    <text evidence="3">The sequence shown here is derived from an EMBL/GenBank/DDBJ whole genome shotgun (WGS) entry which is preliminary data.</text>
</comment>
<gene>
    <name evidence="3" type="ORF">SeLEV6574_g03758</name>
    <name evidence="4" type="ORF">SeMB42_g01690</name>
</gene>
<dbReference type="EMBL" id="QEAN01000045">
    <property type="protein sequence ID" value="TPX52029.1"/>
    <property type="molecule type" value="Genomic_DNA"/>
</dbReference>
<keyword evidence="5" id="KW-1185">Reference proteome</keyword>
<dbReference type="VEuPathDB" id="FungiDB:SeMB42_g01690"/>
<dbReference type="OrthoDB" id="434253at2759"/>
<evidence type="ECO:0000313" key="3">
    <source>
        <dbReference type="EMBL" id="TPX45623.1"/>
    </source>
</evidence>